<accession>A0A6H0S8Z6</accession>
<feature type="transmembrane region" description="Helical" evidence="7">
    <location>
        <begin position="372"/>
        <end position="397"/>
    </location>
</feature>
<feature type="transmembrane region" description="Helical" evidence="7">
    <location>
        <begin position="940"/>
        <end position="964"/>
    </location>
</feature>
<dbReference type="InterPro" id="IPR004869">
    <property type="entry name" value="MMPL_dom"/>
</dbReference>
<feature type="transmembrane region" description="Helical" evidence="7">
    <location>
        <begin position="20"/>
        <end position="38"/>
    </location>
</feature>
<evidence type="ECO:0000256" key="4">
    <source>
        <dbReference type="ARBA" id="ARBA00022692"/>
    </source>
</evidence>
<dbReference type="GO" id="GO:0005886">
    <property type="term" value="C:plasma membrane"/>
    <property type="evidence" value="ECO:0007669"/>
    <property type="project" value="UniProtKB-SubCell"/>
</dbReference>
<evidence type="ECO:0000256" key="2">
    <source>
        <dbReference type="ARBA" id="ARBA00010157"/>
    </source>
</evidence>
<feature type="transmembrane region" description="Helical" evidence="7">
    <location>
        <begin position="327"/>
        <end position="351"/>
    </location>
</feature>
<keyword evidence="4 7" id="KW-0812">Transmembrane</keyword>
<evidence type="ECO:0000256" key="1">
    <source>
        <dbReference type="ARBA" id="ARBA00004651"/>
    </source>
</evidence>
<comment type="similarity">
    <text evidence="2">Belongs to the resistance-nodulation-cell division (RND) (TC 2.A.6) family. MmpL subfamily.</text>
</comment>
<feature type="transmembrane region" description="Helical" evidence="7">
    <location>
        <begin position="872"/>
        <end position="893"/>
    </location>
</feature>
<evidence type="ECO:0000256" key="7">
    <source>
        <dbReference type="SAM" id="Phobius"/>
    </source>
</evidence>
<dbReference type="SUPFAM" id="SSF82866">
    <property type="entry name" value="Multidrug efflux transporter AcrB transmembrane domain"/>
    <property type="match status" value="2"/>
</dbReference>
<feature type="transmembrane region" description="Helical" evidence="7">
    <location>
        <begin position="905"/>
        <end position="928"/>
    </location>
</feature>
<feature type="domain" description="Membrane transport protein MMPL" evidence="8">
    <location>
        <begin position="52"/>
        <end position="377"/>
    </location>
</feature>
<keyword evidence="6 7" id="KW-0472">Membrane</keyword>
<keyword evidence="10" id="KW-1185">Reference proteome</keyword>
<keyword evidence="5 7" id="KW-1133">Transmembrane helix</keyword>
<dbReference type="AlphaFoldDB" id="A0A6H0S8Z6"/>
<comment type="subcellular location">
    <subcellularLocation>
        <location evidence="1">Cell membrane</location>
        <topology evidence="1">Multi-pass membrane protein</topology>
    </subcellularLocation>
</comment>
<evidence type="ECO:0000313" key="9">
    <source>
        <dbReference type="EMBL" id="QIV83983.1"/>
    </source>
</evidence>
<dbReference type="PANTHER" id="PTHR33406">
    <property type="entry name" value="MEMBRANE PROTEIN MJ1562-RELATED"/>
    <property type="match status" value="1"/>
</dbReference>
<feature type="transmembrane region" description="Helical" evidence="7">
    <location>
        <begin position="251"/>
        <end position="273"/>
    </location>
</feature>
<sequence>MQHSDSRRFGAFSRFCARYAWVVIGFWVVLVAALNIAIPQLEQTVAERSAPFMPADIPAAQTLRQMSQAFGVPESSAIGSVLIVNEQGIGPAEEKLYGELVEALRADTGNVAYALDVFGNERLRDIALSPDGKAINVLVAGVGDVGSTEAHKNTVAIRDTIHSLPTPPGVQLYYTGPSPTLADLFSSMDFSLLIITAVSVVLIMAVLLMVYRSVVTALIPLLTIGIAMGAARPVVSLLGASGTLTVSNFTIALMTAMLLGAATDYAIFILAGYHEGRRKKLSVNDSLAYAGGRVSGILIASMLTIAAAATAMGFTELGMFKAAGPPIAIAIVIALAVSMTLPYALLSVLGRRGLAEPRRLDERRWRRIGSTVLRRSGALAAASLVLLIAAATVLLTFRVNFDENAMQLDATESSAGYQKAYQHWGVNEVAPEYLIVTADHDMRNTNDLAALDQIAERITKLPEVAYVRALTRPDGHQLEQTTVGYQAGVVADRLGSARDRVDAAHPDLQRLASGTTALRDGAATADAQLPQLVTGIKQVTALAHEVLGSYESANTALATATGAPADLEVVLADLNSAVNLLDVGLQVLTQNTQVLDAGRTMSAALGPALAVEARPDCLADPVCARARAGIADLDAISGGAVSRALRQVQLAAGMPQETVDRVRAAEPAIRNTVARLQKLVATAPGGSPSQSRARLDELVRGADRLSDGVSELSAGLDQVKGGVDQVVSLTAALSDGLSEATDYLSTLSAHTSDGPGAGFYLPPQGLTDAGFRAAEQLLFAPDGKSARLLVIWQINPYSAEVLDATRLLPVAAGEAATGTALAGAQFASTGLASLSADMRDQVWRDFAVYGAVAIAGVLLVLIVLLRSIAAPVFMVAVVTLSFAAAAGVSVLVWQHLIGIDVDWSVFPVSFMALIAVGADYSMLFAARIRDESADGMRRGILRSFASTGSVITTAGVVFALTMFALMSGRVINLLQIGFTVGVGLLIDITLVRTILVPAAMSLIGDRIWWPGRARRG</sequence>
<dbReference type="InterPro" id="IPR050545">
    <property type="entry name" value="Mycobact_MmpL"/>
</dbReference>
<evidence type="ECO:0000256" key="3">
    <source>
        <dbReference type="ARBA" id="ARBA00022475"/>
    </source>
</evidence>
<keyword evidence="3" id="KW-1003">Cell membrane</keyword>
<feature type="transmembrane region" description="Helical" evidence="7">
    <location>
        <begin position="294"/>
        <end position="315"/>
    </location>
</feature>
<dbReference type="Gene3D" id="1.20.1640.10">
    <property type="entry name" value="Multidrug efflux transporter AcrB transmembrane domain"/>
    <property type="match status" value="2"/>
</dbReference>
<proteinExistence type="inferred from homology"/>
<gene>
    <name evidence="9" type="ORF">EXE63_26200</name>
</gene>
<organism evidence="9 10">
    <name type="scientific">Mycolicibacterium frederiksbergense</name>
    <dbReference type="NCBI Taxonomy" id="117567"/>
    <lineage>
        <taxon>Bacteria</taxon>
        <taxon>Bacillati</taxon>
        <taxon>Actinomycetota</taxon>
        <taxon>Actinomycetes</taxon>
        <taxon>Mycobacteriales</taxon>
        <taxon>Mycobacteriaceae</taxon>
        <taxon>Mycolicibacterium</taxon>
    </lineage>
</organism>
<dbReference type="KEGG" id="mfre:EXE63_26200"/>
<dbReference type="Proteomes" id="UP000501849">
    <property type="component" value="Chromosome"/>
</dbReference>
<feature type="transmembrane region" description="Helical" evidence="7">
    <location>
        <begin position="846"/>
        <end position="865"/>
    </location>
</feature>
<evidence type="ECO:0000259" key="8">
    <source>
        <dbReference type="Pfam" id="PF03176"/>
    </source>
</evidence>
<evidence type="ECO:0000256" key="5">
    <source>
        <dbReference type="ARBA" id="ARBA00022989"/>
    </source>
</evidence>
<dbReference type="Pfam" id="PF03176">
    <property type="entry name" value="MMPL"/>
    <property type="match status" value="2"/>
</dbReference>
<evidence type="ECO:0000256" key="6">
    <source>
        <dbReference type="ARBA" id="ARBA00023136"/>
    </source>
</evidence>
<feature type="transmembrane region" description="Helical" evidence="7">
    <location>
        <begin position="218"/>
        <end position="239"/>
    </location>
</feature>
<feature type="transmembrane region" description="Helical" evidence="7">
    <location>
        <begin position="190"/>
        <end position="211"/>
    </location>
</feature>
<evidence type="ECO:0000313" key="10">
    <source>
        <dbReference type="Proteomes" id="UP000501849"/>
    </source>
</evidence>
<reference evidence="9 10" key="1">
    <citation type="submission" date="2019-04" db="EMBL/GenBank/DDBJ databases">
        <title>Draft, Whole-Genome Sequence of the Anthracene-degrading Mycobacterium frederiksbergense LB501T, Isolated from a Polycyclic Aromatic Hydrocarbon (PAH)-Contaminated Soil.</title>
        <authorList>
            <person name="Augelletti F."/>
        </authorList>
    </citation>
    <scope>NUCLEOTIDE SEQUENCE [LARGE SCALE GENOMIC DNA]</scope>
    <source>
        <strain evidence="9 10">LB 501T</strain>
    </source>
</reference>
<dbReference type="RefSeq" id="WP_168144340.1">
    <property type="nucleotide sequence ID" value="NZ_CP038799.1"/>
</dbReference>
<dbReference type="EMBL" id="CP038799">
    <property type="protein sequence ID" value="QIV83983.1"/>
    <property type="molecule type" value="Genomic_DNA"/>
</dbReference>
<feature type="domain" description="Membrane transport protein MMPL" evidence="8">
    <location>
        <begin position="735"/>
        <end position="1012"/>
    </location>
</feature>
<protein>
    <submittedName>
        <fullName evidence="9">RND family transporter</fullName>
    </submittedName>
</protein>
<feature type="transmembrane region" description="Helical" evidence="7">
    <location>
        <begin position="970"/>
        <end position="991"/>
    </location>
</feature>
<dbReference type="PANTHER" id="PTHR33406:SF6">
    <property type="entry name" value="MEMBRANE PROTEIN YDGH-RELATED"/>
    <property type="match status" value="1"/>
</dbReference>
<name>A0A6H0S8Z6_9MYCO</name>